<sequence>MENQVGASNPALAADVIEIKVNEFGILNSTQIVLDPAKAQLTFNKLGDSIEMNLKVTFEPQPGKIVIGPATVVADSLAAISLTVPATNFYKSGELNDLSLDIDEKDGVIISTMGGDLKLITSAPKKLSGQALKRQLKNNGLS</sequence>
<comment type="caution">
    <text evidence="1">The sequence shown here is derived from an EMBL/GenBank/DDBJ whole genome shotgun (WGS) entry which is preliminary data.</text>
</comment>
<dbReference type="Proteomes" id="UP000241964">
    <property type="component" value="Unassembled WGS sequence"/>
</dbReference>
<dbReference type="RefSeq" id="WP_106596853.1">
    <property type="nucleotide sequence ID" value="NZ_PYAS01000008.1"/>
</dbReference>
<dbReference type="AlphaFoldDB" id="A0A2P8G0G2"/>
<protein>
    <submittedName>
        <fullName evidence="1">Uncharacterized protein</fullName>
    </submittedName>
</protein>
<dbReference type="EMBL" id="PYAS01000008">
    <property type="protein sequence ID" value="PSL27462.1"/>
    <property type="molecule type" value="Genomic_DNA"/>
</dbReference>
<evidence type="ECO:0000313" key="1">
    <source>
        <dbReference type="EMBL" id="PSL27462.1"/>
    </source>
</evidence>
<keyword evidence="2" id="KW-1185">Reference proteome</keyword>
<evidence type="ECO:0000313" key="2">
    <source>
        <dbReference type="Proteomes" id="UP000241964"/>
    </source>
</evidence>
<organism evidence="1 2">
    <name type="scientific">Dyadobacter jiangsuensis</name>
    <dbReference type="NCBI Taxonomy" id="1591085"/>
    <lineage>
        <taxon>Bacteria</taxon>
        <taxon>Pseudomonadati</taxon>
        <taxon>Bacteroidota</taxon>
        <taxon>Cytophagia</taxon>
        <taxon>Cytophagales</taxon>
        <taxon>Spirosomataceae</taxon>
        <taxon>Dyadobacter</taxon>
    </lineage>
</organism>
<name>A0A2P8G0G2_9BACT</name>
<accession>A0A2P8G0G2</accession>
<gene>
    <name evidence="1" type="ORF">CLV60_108320</name>
</gene>
<reference evidence="1 2" key="1">
    <citation type="submission" date="2018-03" db="EMBL/GenBank/DDBJ databases">
        <title>Genomic Encyclopedia of Archaeal and Bacterial Type Strains, Phase II (KMG-II): from individual species to whole genera.</title>
        <authorList>
            <person name="Goeker M."/>
        </authorList>
    </citation>
    <scope>NUCLEOTIDE SEQUENCE [LARGE SCALE GENOMIC DNA]</scope>
    <source>
        <strain evidence="1 2">DSM 29057</strain>
    </source>
</reference>
<proteinExistence type="predicted"/>